<sequence>MPTRQPSPASKKVVIRVRQPDGSFKVFTKLPLCQDCKERPVTALGMKYCEPCK</sequence>
<evidence type="ECO:0000313" key="1">
    <source>
        <dbReference type="EMBL" id="QHS92133.1"/>
    </source>
</evidence>
<dbReference type="AlphaFoldDB" id="A0A6C0BLF7"/>
<organism evidence="1">
    <name type="scientific">viral metagenome</name>
    <dbReference type="NCBI Taxonomy" id="1070528"/>
    <lineage>
        <taxon>unclassified sequences</taxon>
        <taxon>metagenomes</taxon>
        <taxon>organismal metagenomes</taxon>
    </lineage>
</organism>
<protein>
    <submittedName>
        <fullName evidence="1">Uncharacterized protein</fullName>
    </submittedName>
</protein>
<proteinExistence type="predicted"/>
<accession>A0A6C0BLF7</accession>
<reference evidence="1" key="1">
    <citation type="journal article" date="2020" name="Nature">
        <title>Giant virus diversity and host interactions through global metagenomics.</title>
        <authorList>
            <person name="Schulz F."/>
            <person name="Roux S."/>
            <person name="Paez-Espino D."/>
            <person name="Jungbluth S."/>
            <person name="Walsh D.A."/>
            <person name="Denef V.J."/>
            <person name="McMahon K.D."/>
            <person name="Konstantinidis K.T."/>
            <person name="Eloe-Fadrosh E.A."/>
            <person name="Kyrpides N.C."/>
            <person name="Woyke T."/>
        </authorList>
    </citation>
    <scope>NUCLEOTIDE SEQUENCE</scope>
    <source>
        <strain evidence="1">GVMAG-M-3300013285-6</strain>
    </source>
</reference>
<dbReference type="EMBL" id="MN739169">
    <property type="protein sequence ID" value="QHS92133.1"/>
    <property type="molecule type" value="Genomic_DNA"/>
</dbReference>
<name>A0A6C0BLF7_9ZZZZ</name>